<protein>
    <submittedName>
        <fullName evidence="13">Integrin alpha-PS4-like</fullName>
    </submittedName>
</protein>
<sequence>MVLPVIIMLMGLTTQSLGLFHQKSMLIFKGPSSLREGSLFGYSMSYESKLQSLIVSAPKANDIGRIFTINITSSEVTDVRVPLKRLTPDLIKHDFWLGATVKANSDYFVTCTPRYGEMKTAASVKKPATVGVCFIKHQNDKIIQLKTISNSDRNRNTDMKFKKMMDSFGWSIEVTSQNELLVGAPAMNKGRVMIYKNDLRSVTPKLIHKISYGNPVLYNFGYSIASGKFFSKKISYAVSTTFGELGFGKVYFFNSKYENIGAINDDNLGTMFGAALCSANFGVDALLVGAPAFADSDYTYDIGAVYIYMAQSGSSSNEMALKRKLVGRTSGGHFGHAVVSIGDMDGDSKDEIAIAAPYDDDGKGAVYIYTGEGILQGKLLQKIQPEGFYHFGYSLAVVKDYDGNGCNELAISSTKNASVFLFRSVAVITVNLRTKFPNLQDHENRTHFEFDSCLDVLPTNPKVFSVDLIVKIETTDRNSKLIRANRTNTLTYEVSLNENIPSYCRSIGVQSILTPVKEYNLVIAYKISVSLKDDPLKRDDFNISRAILSERSVLNVNGEEWTSDCGGQLCVPVLKHSVNSSMPVPYLLGSSNMEKFTLSVKNVGQTAYGACAIVTVLEARVLRPPPGCTLLKDSTQFICKPDQPLRNGEVWNINSIEVETTLLTSENDKITIRSDLYNNCNNKTDRNIFEDKFILRSDIENISIKGQTNPEETVNMTRSDVYDLGKSMEHVYTISNNGKTNWIGVKSEIVLDNVPYINYSGAPITISKDKSSGIGCSTINSTRTDSQIIVLCDIGDLKRNQKANVIVAITILPNTLDFKEENENVTITTTLNLLLNEQTISLSLNTILRFITVPVALWVIIASSIVGLLILAIISFSLYECGFLQRKNKDKLKLLKKEVHRQSMRRSMMRESMRAAASRRSTEDNNHLLKPVQDYQADIDKKLLNELKNRMN</sequence>
<dbReference type="PANTHER" id="PTHR23220:SF83">
    <property type="entry name" value="INTEGRIN ALPHA-PS3-RELATED"/>
    <property type="match status" value="1"/>
</dbReference>
<evidence type="ECO:0000256" key="7">
    <source>
        <dbReference type="ARBA" id="ARBA00023136"/>
    </source>
</evidence>
<feature type="repeat" description="FG-GAP" evidence="10">
    <location>
        <begin position="258"/>
        <end position="317"/>
    </location>
</feature>
<proteinExistence type="inferred from homology"/>
<evidence type="ECO:0000256" key="9">
    <source>
        <dbReference type="ARBA" id="ARBA00023180"/>
    </source>
</evidence>
<comment type="similarity">
    <text evidence="2 11">Belongs to the integrin alpha chain family.</text>
</comment>
<dbReference type="SMART" id="SM00191">
    <property type="entry name" value="Int_alpha"/>
    <property type="match status" value="6"/>
</dbReference>
<dbReference type="Gene3D" id="2.130.10.130">
    <property type="entry name" value="Integrin alpha, N-terminal"/>
    <property type="match status" value="1"/>
</dbReference>
<dbReference type="PRINTS" id="PR01185">
    <property type="entry name" value="INTEGRINA"/>
</dbReference>
<keyword evidence="9" id="KW-0325">Glycoprotein</keyword>
<evidence type="ECO:0000256" key="10">
    <source>
        <dbReference type="PROSITE-ProRule" id="PRU00803"/>
    </source>
</evidence>
<dbReference type="InterPro" id="IPR000413">
    <property type="entry name" value="Integrin_alpha"/>
</dbReference>
<keyword evidence="6 11" id="KW-0401">Integrin</keyword>
<dbReference type="InterPro" id="IPR013519">
    <property type="entry name" value="Int_alpha_beta-p"/>
</dbReference>
<keyword evidence="12" id="KW-1185">Reference proteome</keyword>
<dbReference type="InterPro" id="IPR032695">
    <property type="entry name" value="Integrin_dom_sf"/>
</dbReference>
<gene>
    <name evidence="13" type="primary">LOC113401821</name>
</gene>
<comment type="subcellular location">
    <subcellularLocation>
        <location evidence="1 11">Membrane</location>
        <topology evidence="1 11">Single-pass type I membrane protein</topology>
    </subcellularLocation>
</comment>
<feature type="signal peptide" evidence="11">
    <location>
        <begin position="1"/>
        <end position="18"/>
    </location>
</feature>
<evidence type="ECO:0000256" key="1">
    <source>
        <dbReference type="ARBA" id="ARBA00004479"/>
    </source>
</evidence>
<dbReference type="InterPro" id="IPR013517">
    <property type="entry name" value="FG-GAP"/>
</dbReference>
<name>A0ABM4AK95_VANTA</name>
<evidence type="ECO:0000256" key="6">
    <source>
        <dbReference type="ARBA" id="ARBA00023037"/>
    </source>
</evidence>
<keyword evidence="8 11" id="KW-0675">Receptor</keyword>
<dbReference type="SUPFAM" id="SSF69179">
    <property type="entry name" value="Integrin domains"/>
    <property type="match status" value="1"/>
</dbReference>
<evidence type="ECO:0000256" key="4">
    <source>
        <dbReference type="ARBA" id="ARBA00022737"/>
    </source>
</evidence>
<keyword evidence="4" id="KW-0677">Repeat</keyword>
<dbReference type="Pfam" id="PF01839">
    <property type="entry name" value="FG-GAP"/>
    <property type="match status" value="1"/>
</dbReference>
<dbReference type="Proteomes" id="UP001652626">
    <property type="component" value="Chromosome 8"/>
</dbReference>
<reference evidence="13" key="1">
    <citation type="submission" date="2025-08" db="UniProtKB">
        <authorList>
            <consortium name="RefSeq"/>
        </authorList>
    </citation>
    <scope>IDENTIFICATION</scope>
    <source>
        <tissue evidence="13">Whole body</tissue>
    </source>
</reference>
<evidence type="ECO:0000256" key="3">
    <source>
        <dbReference type="ARBA" id="ARBA00022729"/>
    </source>
</evidence>
<dbReference type="InterPro" id="IPR028994">
    <property type="entry name" value="Integrin_alpha_N"/>
</dbReference>
<dbReference type="PANTHER" id="PTHR23220">
    <property type="entry name" value="INTEGRIN ALPHA"/>
    <property type="match status" value="1"/>
</dbReference>
<organism evidence="12 13">
    <name type="scientific">Vanessa tameamea</name>
    <name type="common">Kamehameha butterfly</name>
    <dbReference type="NCBI Taxonomy" id="334116"/>
    <lineage>
        <taxon>Eukaryota</taxon>
        <taxon>Metazoa</taxon>
        <taxon>Ecdysozoa</taxon>
        <taxon>Arthropoda</taxon>
        <taxon>Hexapoda</taxon>
        <taxon>Insecta</taxon>
        <taxon>Pterygota</taxon>
        <taxon>Neoptera</taxon>
        <taxon>Endopterygota</taxon>
        <taxon>Lepidoptera</taxon>
        <taxon>Glossata</taxon>
        <taxon>Ditrysia</taxon>
        <taxon>Papilionoidea</taxon>
        <taxon>Nymphalidae</taxon>
        <taxon>Nymphalinae</taxon>
        <taxon>Vanessa</taxon>
    </lineage>
</organism>
<evidence type="ECO:0000256" key="11">
    <source>
        <dbReference type="RuleBase" id="RU003762"/>
    </source>
</evidence>
<feature type="transmembrane region" description="Helical" evidence="11">
    <location>
        <begin position="855"/>
        <end position="879"/>
    </location>
</feature>
<evidence type="ECO:0000256" key="2">
    <source>
        <dbReference type="ARBA" id="ARBA00008054"/>
    </source>
</evidence>
<feature type="chain" id="PRO_5044988335" evidence="11">
    <location>
        <begin position="19"/>
        <end position="952"/>
    </location>
</feature>
<keyword evidence="5 11" id="KW-0130">Cell adhesion</keyword>
<evidence type="ECO:0000313" key="12">
    <source>
        <dbReference type="Proteomes" id="UP001652626"/>
    </source>
</evidence>
<keyword evidence="11" id="KW-1133">Transmembrane helix</keyword>
<evidence type="ECO:0000256" key="5">
    <source>
        <dbReference type="ARBA" id="ARBA00022889"/>
    </source>
</evidence>
<feature type="repeat" description="FG-GAP" evidence="10">
    <location>
        <begin position="320"/>
        <end position="378"/>
    </location>
</feature>
<keyword evidence="3 11" id="KW-0732">Signal</keyword>
<dbReference type="Gene3D" id="1.20.5.930">
    <property type="entry name" value="Bicelle-embedded integrin alpha(iib) transmembrane segment"/>
    <property type="match status" value="1"/>
</dbReference>
<evidence type="ECO:0000313" key="13">
    <source>
        <dbReference type="RefSeq" id="XP_064071726.1"/>
    </source>
</evidence>
<dbReference type="PROSITE" id="PS51470">
    <property type="entry name" value="FG_GAP"/>
    <property type="match status" value="2"/>
</dbReference>
<dbReference type="GeneID" id="113401821"/>
<accession>A0ABM4AK95</accession>
<keyword evidence="11" id="KW-0812">Transmembrane</keyword>
<dbReference type="RefSeq" id="XP_064071726.1">
    <property type="nucleotide sequence ID" value="XM_064215656.1"/>
</dbReference>
<dbReference type="SUPFAM" id="SSF69318">
    <property type="entry name" value="Integrin alpha N-terminal domain"/>
    <property type="match status" value="1"/>
</dbReference>
<keyword evidence="7 11" id="KW-0472">Membrane</keyword>
<evidence type="ECO:0000256" key="8">
    <source>
        <dbReference type="ARBA" id="ARBA00023170"/>
    </source>
</evidence>